<feature type="transmembrane region" description="Helical" evidence="5">
    <location>
        <begin position="21"/>
        <end position="49"/>
    </location>
</feature>
<protein>
    <submittedName>
        <fullName evidence="7">ABC transporter transmembrane domain-containing protein</fullName>
    </submittedName>
</protein>
<evidence type="ECO:0000256" key="5">
    <source>
        <dbReference type="SAM" id="Phobius"/>
    </source>
</evidence>
<dbReference type="InterPro" id="IPR011527">
    <property type="entry name" value="ABC1_TM_dom"/>
</dbReference>
<dbReference type="PROSITE" id="PS50929">
    <property type="entry name" value="ABC_TM1F"/>
    <property type="match status" value="1"/>
</dbReference>
<sequence>MSTRAALRGFRRLLPALRPEWRGMLASYLVATASALALAGLTVLTAWAVGHAIVERTPPGALWWAAAIGLVLLRTLFTWQEMDVSHALAYRVLARLRMALFDAYARSVPARRREHSGRAAAVAMGDIEKLEFFYAHTVAQLGASLTVFLASFAAALFLLPEAALVVFVGSALVAGTALCWAGAARRIGEREQQDREALSARTVDALGGLRE</sequence>
<keyword evidence="3 5" id="KW-1133">Transmembrane helix</keyword>
<evidence type="ECO:0000313" key="7">
    <source>
        <dbReference type="EMBL" id="MFD0802789.1"/>
    </source>
</evidence>
<dbReference type="Pfam" id="PF00664">
    <property type="entry name" value="ABC_membrane"/>
    <property type="match status" value="1"/>
</dbReference>
<dbReference type="Gene3D" id="1.20.1560.10">
    <property type="entry name" value="ABC transporter type 1, transmembrane domain"/>
    <property type="match status" value="1"/>
</dbReference>
<dbReference type="EMBL" id="JBHTHR010000599">
    <property type="protein sequence ID" value="MFD0802789.1"/>
    <property type="molecule type" value="Genomic_DNA"/>
</dbReference>
<evidence type="ECO:0000259" key="6">
    <source>
        <dbReference type="PROSITE" id="PS50929"/>
    </source>
</evidence>
<accession>A0ABW3BJ53</accession>
<feature type="transmembrane region" description="Helical" evidence="5">
    <location>
        <begin position="164"/>
        <end position="183"/>
    </location>
</feature>
<keyword evidence="4 5" id="KW-0472">Membrane</keyword>
<evidence type="ECO:0000256" key="2">
    <source>
        <dbReference type="ARBA" id="ARBA00022692"/>
    </source>
</evidence>
<feature type="domain" description="ABC transmembrane type-1" evidence="6">
    <location>
        <begin position="29"/>
        <end position="211"/>
    </location>
</feature>
<feature type="non-terminal residue" evidence="7">
    <location>
        <position position="211"/>
    </location>
</feature>
<dbReference type="SUPFAM" id="SSF90123">
    <property type="entry name" value="ABC transporter transmembrane region"/>
    <property type="match status" value="1"/>
</dbReference>
<name>A0ABW3BJ53_9ACTN</name>
<organism evidence="7 8">
    <name type="scientific">Streptomonospora algeriensis</name>
    <dbReference type="NCBI Taxonomy" id="995084"/>
    <lineage>
        <taxon>Bacteria</taxon>
        <taxon>Bacillati</taxon>
        <taxon>Actinomycetota</taxon>
        <taxon>Actinomycetes</taxon>
        <taxon>Streptosporangiales</taxon>
        <taxon>Nocardiopsidaceae</taxon>
        <taxon>Streptomonospora</taxon>
    </lineage>
</organism>
<evidence type="ECO:0000256" key="4">
    <source>
        <dbReference type="ARBA" id="ARBA00023136"/>
    </source>
</evidence>
<evidence type="ECO:0000256" key="1">
    <source>
        <dbReference type="ARBA" id="ARBA00004651"/>
    </source>
</evidence>
<feature type="transmembrane region" description="Helical" evidence="5">
    <location>
        <begin position="133"/>
        <end position="158"/>
    </location>
</feature>
<evidence type="ECO:0000256" key="3">
    <source>
        <dbReference type="ARBA" id="ARBA00022989"/>
    </source>
</evidence>
<evidence type="ECO:0000313" key="8">
    <source>
        <dbReference type="Proteomes" id="UP001596956"/>
    </source>
</evidence>
<feature type="transmembrane region" description="Helical" evidence="5">
    <location>
        <begin position="61"/>
        <end position="79"/>
    </location>
</feature>
<comment type="caution">
    <text evidence="7">The sequence shown here is derived from an EMBL/GenBank/DDBJ whole genome shotgun (WGS) entry which is preliminary data.</text>
</comment>
<dbReference type="Proteomes" id="UP001596956">
    <property type="component" value="Unassembled WGS sequence"/>
</dbReference>
<reference evidence="8" key="1">
    <citation type="journal article" date="2019" name="Int. J. Syst. Evol. Microbiol.">
        <title>The Global Catalogue of Microorganisms (GCM) 10K type strain sequencing project: providing services to taxonomists for standard genome sequencing and annotation.</title>
        <authorList>
            <consortium name="The Broad Institute Genomics Platform"/>
            <consortium name="The Broad Institute Genome Sequencing Center for Infectious Disease"/>
            <person name="Wu L."/>
            <person name="Ma J."/>
        </authorList>
    </citation>
    <scope>NUCLEOTIDE SEQUENCE [LARGE SCALE GENOMIC DNA]</scope>
    <source>
        <strain evidence="8">CCUG 63369</strain>
    </source>
</reference>
<dbReference type="InterPro" id="IPR036640">
    <property type="entry name" value="ABC1_TM_sf"/>
</dbReference>
<keyword evidence="8" id="KW-1185">Reference proteome</keyword>
<proteinExistence type="predicted"/>
<gene>
    <name evidence="7" type="ORF">ACFQZU_15880</name>
</gene>
<keyword evidence="2 5" id="KW-0812">Transmembrane</keyword>
<comment type="subcellular location">
    <subcellularLocation>
        <location evidence="1">Cell membrane</location>
        <topology evidence="1">Multi-pass membrane protein</topology>
    </subcellularLocation>
</comment>